<proteinExistence type="predicted"/>
<sequence length="43" mass="5074">MSFQKKEDQRKDSLFSKKVKTSKFAIIDDLIIDKLSNEEGQFH</sequence>
<keyword evidence="2" id="KW-1185">Reference proteome</keyword>
<dbReference type="STRING" id="59920.PMN2A_1933"/>
<reference evidence="1 2" key="1">
    <citation type="journal article" date="2007" name="PLoS Genet.">
        <title>Patterns and implications of gene gain and loss in the evolution of Prochlorococcus.</title>
        <authorList>
            <person name="Kettler G.C."/>
            <person name="Martiny A.C."/>
            <person name="Huang K."/>
            <person name="Zucker J."/>
            <person name="Coleman M.L."/>
            <person name="Rodrigue S."/>
            <person name="Chen F."/>
            <person name="Lapidus A."/>
            <person name="Ferriera S."/>
            <person name="Johnson J."/>
            <person name="Steglich C."/>
            <person name="Church G.M."/>
            <person name="Richardson P."/>
            <person name="Chisholm S.W."/>
        </authorList>
    </citation>
    <scope>NUCLEOTIDE SEQUENCE [LARGE SCALE GENOMIC DNA]</scope>
    <source>
        <strain evidence="1 2">NATL2A</strain>
    </source>
</reference>
<dbReference type="EMBL" id="CP000095">
    <property type="protein sequence ID" value="ABU23868.1"/>
    <property type="molecule type" value="Genomic_DNA"/>
</dbReference>
<dbReference type="Proteomes" id="UP000002535">
    <property type="component" value="Chromosome"/>
</dbReference>
<organism evidence="1 2">
    <name type="scientific">Prochlorococcus marinus (strain NATL2A)</name>
    <dbReference type="NCBI Taxonomy" id="59920"/>
    <lineage>
        <taxon>Bacteria</taxon>
        <taxon>Bacillati</taxon>
        <taxon>Cyanobacteriota</taxon>
        <taxon>Cyanophyceae</taxon>
        <taxon>Synechococcales</taxon>
        <taxon>Prochlorococcaceae</taxon>
        <taxon>Prochlorococcus</taxon>
    </lineage>
</organism>
<dbReference type="KEGG" id="pmn:PMN2A_1933"/>
<evidence type="ECO:0000313" key="1">
    <source>
        <dbReference type="EMBL" id="ABU23868.1"/>
    </source>
</evidence>
<protein>
    <submittedName>
        <fullName evidence="1">Uncharacterized protein</fullName>
    </submittedName>
</protein>
<dbReference type="AlphaFoldDB" id="A7MDD0"/>
<dbReference type="HOGENOM" id="CLU_3238160_0_0_3"/>
<accession>A7MDD0</accession>
<evidence type="ECO:0000313" key="2">
    <source>
        <dbReference type="Proteomes" id="UP000002535"/>
    </source>
</evidence>
<name>A7MDD0_PROMT</name>
<gene>
    <name evidence="1" type="ordered locus">PMN2A_1933</name>
</gene>